<evidence type="ECO:0000256" key="2">
    <source>
        <dbReference type="SAM" id="Phobius"/>
    </source>
</evidence>
<dbReference type="EMBL" id="JACGWN010000006">
    <property type="protein sequence ID" value="KAL0448049.1"/>
    <property type="molecule type" value="Genomic_DNA"/>
</dbReference>
<feature type="compositionally biased region" description="Basic and acidic residues" evidence="1">
    <location>
        <begin position="18"/>
        <end position="27"/>
    </location>
</feature>
<sequence>MRDGIEDMSTDTNSDDSSSVKEYDHKSSTSSNDIGEEVVHSRHVRAQIIRERVSNIHDGRLRGTRREQWGEDHDRGKMDSFDFLVLFLIALALVWCVPMFFGGV</sequence>
<name>A0AAW2X456_9LAMI</name>
<feature type="region of interest" description="Disordered" evidence="1">
    <location>
        <begin position="1"/>
        <end position="36"/>
    </location>
</feature>
<proteinExistence type="predicted"/>
<protein>
    <submittedName>
        <fullName evidence="3">Uncharacterized protein</fullName>
    </submittedName>
</protein>
<reference evidence="3" key="1">
    <citation type="submission" date="2020-06" db="EMBL/GenBank/DDBJ databases">
        <authorList>
            <person name="Li T."/>
            <person name="Hu X."/>
            <person name="Zhang T."/>
            <person name="Song X."/>
            <person name="Zhang H."/>
            <person name="Dai N."/>
            <person name="Sheng W."/>
            <person name="Hou X."/>
            <person name="Wei L."/>
        </authorList>
    </citation>
    <scope>NUCLEOTIDE SEQUENCE</scope>
    <source>
        <strain evidence="3">KEN1</strain>
        <tissue evidence="3">Leaf</tissue>
    </source>
</reference>
<dbReference type="AlphaFoldDB" id="A0AAW2X456"/>
<comment type="caution">
    <text evidence="3">The sequence shown here is derived from an EMBL/GenBank/DDBJ whole genome shotgun (WGS) entry which is preliminary data.</text>
</comment>
<organism evidence="3">
    <name type="scientific">Sesamum latifolium</name>
    <dbReference type="NCBI Taxonomy" id="2727402"/>
    <lineage>
        <taxon>Eukaryota</taxon>
        <taxon>Viridiplantae</taxon>
        <taxon>Streptophyta</taxon>
        <taxon>Embryophyta</taxon>
        <taxon>Tracheophyta</taxon>
        <taxon>Spermatophyta</taxon>
        <taxon>Magnoliopsida</taxon>
        <taxon>eudicotyledons</taxon>
        <taxon>Gunneridae</taxon>
        <taxon>Pentapetalae</taxon>
        <taxon>asterids</taxon>
        <taxon>lamiids</taxon>
        <taxon>Lamiales</taxon>
        <taxon>Pedaliaceae</taxon>
        <taxon>Sesamum</taxon>
    </lineage>
</organism>
<keyword evidence="2" id="KW-1133">Transmembrane helix</keyword>
<reference evidence="3" key="2">
    <citation type="journal article" date="2024" name="Plant">
        <title>Genomic evolution and insights into agronomic trait innovations of Sesamum species.</title>
        <authorList>
            <person name="Miao H."/>
            <person name="Wang L."/>
            <person name="Qu L."/>
            <person name="Liu H."/>
            <person name="Sun Y."/>
            <person name="Le M."/>
            <person name="Wang Q."/>
            <person name="Wei S."/>
            <person name="Zheng Y."/>
            <person name="Lin W."/>
            <person name="Duan Y."/>
            <person name="Cao H."/>
            <person name="Xiong S."/>
            <person name="Wang X."/>
            <person name="Wei L."/>
            <person name="Li C."/>
            <person name="Ma Q."/>
            <person name="Ju M."/>
            <person name="Zhao R."/>
            <person name="Li G."/>
            <person name="Mu C."/>
            <person name="Tian Q."/>
            <person name="Mei H."/>
            <person name="Zhang T."/>
            <person name="Gao T."/>
            <person name="Zhang H."/>
        </authorList>
    </citation>
    <scope>NUCLEOTIDE SEQUENCE</scope>
    <source>
        <strain evidence="3">KEN1</strain>
    </source>
</reference>
<feature type="transmembrane region" description="Helical" evidence="2">
    <location>
        <begin position="83"/>
        <end position="101"/>
    </location>
</feature>
<accession>A0AAW2X456</accession>
<evidence type="ECO:0000256" key="1">
    <source>
        <dbReference type="SAM" id="MobiDB-lite"/>
    </source>
</evidence>
<keyword evidence="2" id="KW-0472">Membrane</keyword>
<keyword evidence="2" id="KW-0812">Transmembrane</keyword>
<evidence type="ECO:0000313" key="3">
    <source>
        <dbReference type="EMBL" id="KAL0448049.1"/>
    </source>
</evidence>
<gene>
    <name evidence="3" type="ORF">Slati_1932800</name>
</gene>